<evidence type="ECO:0000256" key="1">
    <source>
        <dbReference type="ARBA" id="ARBA00004304"/>
    </source>
</evidence>
<dbReference type="AlphaFoldDB" id="F1LKY1"/>
<dbReference type="RefSeq" id="YP_003002168.1">
    <property type="nucleotide sequence ID" value="NC_012902.2"/>
</dbReference>
<dbReference type="GeneID" id="8097369"/>
<accession>F1LKY1</accession>
<evidence type="ECO:0000256" key="8">
    <source>
        <dbReference type="ARBA" id="ARBA00023065"/>
    </source>
</evidence>
<keyword evidence="4 12" id="KW-0138">CF(0)</keyword>
<keyword evidence="9 12" id="KW-0496">Mitochondrion</keyword>
<evidence type="ECO:0000256" key="5">
    <source>
        <dbReference type="ARBA" id="ARBA00022692"/>
    </source>
</evidence>
<evidence type="ECO:0000256" key="10">
    <source>
        <dbReference type="ARBA" id="ARBA00023136"/>
    </source>
</evidence>
<keyword evidence="8 12" id="KW-0406">Ion transport</keyword>
<gene>
    <name evidence="14" type="primary">ATP8</name>
</gene>
<keyword evidence="5 12" id="KW-0812">Transmembrane</keyword>
<name>F1LKY1_HEMFR</name>
<dbReference type="GO" id="GO:0015986">
    <property type="term" value="P:proton motive force-driven ATP synthesis"/>
    <property type="evidence" value="ECO:0007669"/>
    <property type="project" value="InterPro"/>
</dbReference>
<proteinExistence type="inferred from homology"/>
<evidence type="ECO:0000313" key="14">
    <source>
        <dbReference type="EMBL" id="ACS37287.1"/>
    </source>
</evidence>
<evidence type="ECO:0000256" key="9">
    <source>
        <dbReference type="ARBA" id="ARBA00023128"/>
    </source>
</evidence>
<keyword evidence="10 13" id="KW-0472">Membrane</keyword>
<evidence type="ECO:0000256" key="13">
    <source>
        <dbReference type="SAM" id="Phobius"/>
    </source>
</evidence>
<evidence type="ECO:0000256" key="7">
    <source>
        <dbReference type="ARBA" id="ARBA00022989"/>
    </source>
</evidence>
<dbReference type="Pfam" id="PF00895">
    <property type="entry name" value="ATP-synt_8"/>
    <property type="match status" value="1"/>
</dbReference>
<geneLocation type="mitochondrion" evidence="14"/>
<evidence type="ECO:0000256" key="3">
    <source>
        <dbReference type="ARBA" id="ARBA00022448"/>
    </source>
</evidence>
<reference evidence="14" key="1">
    <citation type="journal article" date="2009" name="Nanjing Shi Da Xue Bao Zi Ran Ke Xue Ban">
        <title>Complete nucleotide sequence and gene organization of the mitochondrial genome of common house gecko, Hemidactylus frenatus.</title>
        <authorList>
            <person name="Yan J."/>
            <person name="Zhou J."/>
            <person name="Tian C."/>
            <person name="Zhou K."/>
        </authorList>
    </citation>
    <scope>NUCLEOTIDE SEQUENCE</scope>
</reference>
<evidence type="ECO:0000256" key="6">
    <source>
        <dbReference type="ARBA" id="ARBA00022781"/>
    </source>
</evidence>
<dbReference type="CTD" id="4509"/>
<keyword evidence="3 12" id="KW-0813">Transport</keyword>
<dbReference type="GO" id="GO:0031966">
    <property type="term" value="C:mitochondrial membrane"/>
    <property type="evidence" value="ECO:0007669"/>
    <property type="project" value="UniProtKB-SubCell"/>
</dbReference>
<comment type="similarity">
    <text evidence="2 12">Belongs to the ATPase protein 8 family.</text>
</comment>
<dbReference type="InterPro" id="IPR001421">
    <property type="entry name" value="ATP8_metazoa"/>
</dbReference>
<evidence type="ECO:0000256" key="4">
    <source>
        <dbReference type="ARBA" id="ARBA00022547"/>
    </source>
</evidence>
<dbReference type="EMBL" id="GQ245970">
    <property type="protein sequence ID" value="ACS37287.1"/>
    <property type="molecule type" value="Genomic_DNA"/>
</dbReference>
<feature type="transmembrane region" description="Helical" evidence="13">
    <location>
        <begin position="6"/>
        <end position="24"/>
    </location>
</feature>
<evidence type="ECO:0000256" key="11">
    <source>
        <dbReference type="ARBA" id="ARBA00023310"/>
    </source>
</evidence>
<keyword evidence="11" id="KW-0066">ATP synthesis</keyword>
<sequence length="54" mass="6530">MPQLNPAPWFLTLLTTWLIMLLLLKPTLTLMTPMKPPTMLRQSCTTRHWDWTWY</sequence>
<comment type="subcellular location">
    <subcellularLocation>
        <location evidence="1 12">Mitochondrion membrane</location>
        <topology evidence="1 12">Single-pass membrane protein</topology>
    </subcellularLocation>
</comment>
<evidence type="ECO:0000256" key="2">
    <source>
        <dbReference type="ARBA" id="ARBA00008892"/>
    </source>
</evidence>
<keyword evidence="6 12" id="KW-0375">Hydrogen ion transport</keyword>
<evidence type="ECO:0000256" key="12">
    <source>
        <dbReference type="RuleBase" id="RU003661"/>
    </source>
</evidence>
<keyword evidence="7 13" id="KW-1133">Transmembrane helix</keyword>
<dbReference type="GO" id="GO:0045259">
    <property type="term" value="C:proton-transporting ATP synthase complex"/>
    <property type="evidence" value="ECO:0007669"/>
    <property type="project" value="UniProtKB-KW"/>
</dbReference>
<dbReference type="GO" id="GO:0015078">
    <property type="term" value="F:proton transmembrane transporter activity"/>
    <property type="evidence" value="ECO:0007669"/>
    <property type="project" value="InterPro"/>
</dbReference>
<organism evidence="14">
    <name type="scientific">Hemidactylus frenatus</name>
    <name type="common">Common house gecko</name>
    <dbReference type="NCBI Taxonomy" id="47729"/>
    <lineage>
        <taxon>Eukaryota</taxon>
        <taxon>Metazoa</taxon>
        <taxon>Chordata</taxon>
        <taxon>Craniata</taxon>
        <taxon>Vertebrata</taxon>
        <taxon>Euteleostomi</taxon>
        <taxon>Lepidosauria</taxon>
        <taxon>Squamata</taxon>
        <taxon>Bifurcata</taxon>
        <taxon>Gekkota</taxon>
        <taxon>Gekkonidae</taxon>
        <taxon>Gekkoninae</taxon>
        <taxon>Hemidactylus</taxon>
    </lineage>
</organism>
<protein>
    <recommendedName>
        <fullName evidence="12">ATP synthase complex subunit 8</fullName>
    </recommendedName>
</protein>